<dbReference type="RefSeq" id="WP_152827747.1">
    <property type="nucleotide sequence ID" value="NZ_WHUT02000009.1"/>
</dbReference>
<protein>
    <submittedName>
        <fullName evidence="1">Uncharacterized protein</fullName>
    </submittedName>
</protein>
<dbReference type="AlphaFoldDB" id="A0A8X8KP96"/>
<organism evidence="1 2">
    <name type="scientific">Fertoeibacter niger</name>
    <dbReference type="NCBI Taxonomy" id="2656921"/>
    <lineage>
        <taxon>Bacteria</taxon>
        <taxon>Pseudomonadati</taxon>
        <taxon>Pseudomonadota</taxon>
        <taxon>Alphaproteobacteria</taxon>
        <taxon>Rhodobacterales</taxon>
        <taxon>Paracoccaceae</taxon>
        <taxon>Fertoeibacter</taxon>
    </lineage>
</organism>
<evidence type="ECO:0000313" key="2">
    <source>
        <dbReference type="Proteomes" id="UP000484076"/>
    </source>
</evidence>
<accession>A0A8X8KP96</accession>
<reference evidence="1" key="1">
    <citation type="submission" date="2020-05" db="EMBL/GenBank/DDBJ databases">
        <title>Fertoebacter nigrum gen. nov., sp. nov., a new member of the family Rhodobacteraceae.</title>
        <authorList>
            <person name="Szuroczki S."/>
            <person name="Abbaszade G."/>
            <person name="Buni D."/>
            <person name="Schumann P."/>
            <person name="Toth E."/>
        </authorList>
    </citation>
    <scope>NUCLEOTIDE SEQUENCE</scope>
    <source>
        <strain evidence="1">RG-N-1a</strain>
    </source>
</reference>
<gene>
    <name evidence="1" type="ORF">GEU84_015630</name>
</gene>
<sequence>MHHDIDHPDRLVHYEIRSGARDRWMREEPQKAHRKTYAAGLPNPLADRTVQWMVPSAEWGSNLTYHHLGG</sequence>
<dbReference type="Proteomes" id="UP000484076">
    <property type="component" value="Unassembled WGS sequence"/>
</dbReference>
<name>A0A8X8KP96_9RHOB</name>
<keyword evidence="2" id="KW-1185">Reference proteome</keyword>
<proteinExistence type="predicted"/>
<evidence type="ECO:0000313" key="1">
    <source>
        <dbReference type="EMBL" id="NUB45830.1"/>
    </source>
</evidence>
<dbReference type="EMBL" id="WHUT02000009">
    <property type="protein sequence ID" value="NUB45830.1"/>
    <property type="molecule type" value="Genomic_DNA"/>
</dbReference>
<comment type="caution">
    <text evidence="1">The sequence shown here is derived from an EMBL/GenBank/DDBJ whole genome shotgun (WGS) entry which is preliminary data.</text>
</comment>